<dbReference type="Proteomes" id="UP000252182">
    <property type="component" value="Chromosome"/>
</dbReference>
<feature type="signal peptide" evidence="3">
    <location>
        <begin position="1"/>
        <end position="35"/>
    </location>
</feature>
<keyword evidence="2" id="KW-0472">Membrane</keyword>
<organism evidence="4 5">
    <name type="scientific">Ephemeroptericola cinctiostellae</name>
    <dbReference type="NCBI Taxonomy" id="2268024"/>
    <lineage>
        <taxon>Bacteria</taxon>
        <taxon>Pseudomonadati</taxon>
        <taxon>Pseudomonadota</taxon>
        <taxon>Betaproteobacteria</taxon>
        <taxon>Burkholderiales</taxon>
        <taxon>Burkholderiaceae</taxon>
        <taxon>Ephemeroptericola</taxon>
    </lineage>
</organism>
<dbReference type="RefSeq" id="WP_114562848.1">
    <property type="nucleotide sequence ID" value="NZ_CP031124.1"/>
</dbReference>
<accession>A0A345DBE3</accession>
<keyword evidence="5" id="KW-1185">Reference proteome</keyword>
<dbReference type="AlphaFoldDB" id="A0A345DBE3"/>
<feature type="region of interest" description="Disordered" evidence="1">
    <location>
        <begin position="239"/>
        <end position="258"/>
    </location>
</feature>
<evidence type="ECO:0000313" key="5">
    <source>
        <dbReference type="Proteomes" id="UP000252182"/>
    </source>
</evidence>
<feature type="transmembrane region" description="Helical" evidence="2">
    <location>
        <begin position="182"/>
        <end position="202"/>
    </location>
</feature>
<dbReference type="KEGG" id="hyf:DTO96_101412"/>
<sequence length="476" mass="51257">MNTPRLSKFKLNVVLHISAAAAVASSLVCLPSVYAQEVKPAAPTLGVDGSVTMIIRKGHNVREIAKRYSRAHNVPFNATLTGLLAANPNAFIKNDPDVLIIGAPFVLPSRAQLLGLQPLNAINAAKAEVATPTAGVPDEKKAVETMPVPAAASTVNTSNAPAIVTAGTADGAKSNLDSTLPMPIWAMCLIAIALLMLCVRMFRRSAQEPLLDVDEDKDQKSSTLNPPTVHVDLTKKEVEVSPFEHSSSDDNVQANDADQHSPALSAVDNQAGVKEKDFERVEFESNLLEGAQIKMVQRAAITSLSAVEPSISTTHPAFSHNTFGNVNLEAIAADTSVEADLAAETDHIIEAQTVEQIAIETPSMNAITPKNGTIVPLSKGLDLDVSGFMKRYTNQMPPMRVQPSLDFEDLLDRAHLQAWLNQNTPEDVLLHAQDAHEERYGEVAEAMLADVLFRGDAEQCAMAVRLRKEWSTPRPL</sequence>
<keyword evidence="2" id="KW-1133">Transmembrane helix</keyword>
<dbReference type="OrthoDB" id="5298707at2"/>
<name>A0A345DBE3_9BURK</name>
<protein>
    <recommendedName>
        <fullName evidence="6">LysM domain-containing protein</fullName>
    </recommendedName>
</protein>
<proteinExistence type="predicted"/>
<evidence type="ECO:0000256" key="2">
    <source>
        <dbReference type="SAM" id="Phobius"/>
    </source>
</evidence>
<gene>
    <name evidence="4" type="ORF">DTO96_101412</name>
</gene>
<keyword evidence="3" id="KW-0732">Signal</keyword>
<keyword evidence="2" id="KW-0812">Transmembrane</keyword>
<reference evidence="5" key="1">
    <citation type="submission" date="2018-07" db="EMBL/GenBank/DDBJ databases">
        <authorList>
            <person name="Kim H."/>
        </authorList>
    </citation>
    <scope>NUCLEOTIDE SEQUENCE [LARGE SCALE GENOMIC DNA]</scope>
    <source>
        <strain evidence="5">F02</strain>
    </source>
</reference>
<dbReference type="EMBL" id="CP031124">
    <property type="protein sequence ID" value="AXF85681.1"/>
    <property type="molecule type" value="Genomic_DNA"/>
</dbReference>
<feature type="region of interest" description="Disordered" evidence="1">
    <location>
        <begin position="213"/>
        <end position="234"/>
    </location>
</feature>
<evidence type="ECO:0000256" key="1">
    <source>
        <dbReference type="SAM" id="MobiDB-lite"/>
    </source>
</evidence>
<evidence type="ECO:0000256" key="3">
    <source>
        <dbReference type="SAM" id="SignalP"/>
    </source>
</evidence>
<evidence type="ECO:0008006" key="6">
    <source>
        <dbReference type="Google" id="ProtNLM"/>
    </source>
</evidence>
<evidence type="ECO:0000313" key="4">
    <source>
        <dbReference type="EMBL" id="AXF85681.1"/>
    </source>
</evidence>
<feature type="chain" id="PRO_5016766232" description="LysM domain-containing protein" evidence="3">
    <location>
        <begin position="36"/>
        <end position="476"/>
    </location>
</feature>